<dbReference type="AlphaFoldDB" id="R9GST5"/>
<proteinExistence type="predicted"/>
<dbReference type="STRING" id="1150600.ADIARSV_1888"/>
<name>R9GST5_9SPHI</name>
<dbReference type="eggNOG" id="ENOG502Z7XW">
    <property type="taxonomic scope" value="Bacteria"/>
</dbReference>
<gene>
    <name evidence="1" type="ORF">ADIARSV_1888</name>
</gene>
<organism evidence="1 2">
    <name type="scientific">Arcticibacter svalbardensis MN12-7</name>
    <dbReference type="NCBI Taxonomy" id="1150600"/>
    <lineage>
        <taxon>Bacteria</taxon>
        <taxon>Pseudomonadati</taxon>
        <taxon>Bacteroidota</taxon>
        <taxon>Sphingobacteriia</taxon>
        <taxon>Sphingobacteriales</taxon>
        <taxon>Sphingobacteriaceae</taxon>
        <taxon>Arcticibacter</taxon>
    </lineage>
</organism>
<evidence type="ECO:0000313" key="1">
    <source>
        <dbReference type="EMBL" id="EOR94927.1"/>
    </source>
</evidence>
<dbReference type="Pfam" id="PF11013">
    <property type="entry name" value="DUF2851"/>
    <property type="match status" value="1"/>
</dbReference>
<dbReference type="OrthoDB" id="1005072at2"/>
<dbReference type="EMBL" id="AQPN01000071">
    <property type="protein sequence ID" value="EOR94927.1"/>
    <property type="molecule type" value="Genomic_DNA"/>
</dbReference>
<dbReference type="Proteomes" id="UP000014174">
    <property type="component" value="Unassembled WGS sequence"/>
</dbReference>
<evidence type="ECO:0008006" key="3">
    <source>
        <dbReference type="Google" id="ProtNLM"/>
    </source>
</evidence>
<comment type="caution">
    <text evidence="1">The sequence shown here is derived from an EMBL/GenBank/DDBJ whole genome shotgun (WGS) entry which is preliminary data.</text>
</comment>
<sequence length="425" mass="48858">MNEDFINFVWKYRLFNQKLLCTTKGETIEIISPGLSNSHAGPDFVDVHVRIGSTTWVGSAEIHIRTSDWERHEHTRDKAYNNVILHVVYENDCNAFREDGTEPSVLEIKPYINENIESRYHLLIENMTWIPCEKQLALVDPVHVQSCLQRMLAERLEEKSNAVYTLLEENKGDWSQTFYVLLARNFGFKLNALPFELVARSLTSKILERHKTSPFQLEALIFGQAGFLEEPAEDEYIGTLQKEYQYLKHKYQLHPIDSYLWKYLRLRPQNFPAIRLSQFAALLHHSTQLFSKLLDARDAKEIKALFSSVNVSPYWQTHNKPGKSCRPGALSLGKESIVNILINTVSVLLFSYGKYISNEEISNRALDLLENIPAETNHIILRYRQLGVKALGADSSQALLQLKKIYCDRKKCLNCAIGARIINSA</sequence>
<keyword evidence="2" id="KW-1185">Reference proteome</keyword>
<dbReference type="InterPro" id="IPR021272">
    <property type="entry name" value="DUF2851"/>
</dbReference>
<dbReference type="PATRIC" id="fig|1150600.3.peg.1861"/>
<protein>
    <recommendedName>
        <fullName evidence="3">DUF2851 domain-containing protein</fullName>
    </recommendedName>
</protein>
<evidence type="ECO:0000313" key="2">
    <source>
        <dbReference type="Proteomes" id="UP000014174"/>
    </source>
</evidence>
<reference evidence="1 2" key="1">
    <citation type="journal article" date="2013" name="Genome Announc.">
        <title>Draft Genome Sequence of Arcticibacter svalbardensis Strain MN12-7T, a Member of the Family Sphingobacteriaceae Isolated from an Arctic Soil Sample.</title>
        <authorList>
            <person name="Shivaji S."/>
            <person name="Ara S."/>
            <person name="Prasad S."/>
            <person name="Manasa B.P."/>
            <person name="Begum Z."/>
            <person name="Singh A."/>
            <person name="Kumar Pinnaka A."/>
        </authorList>
    </citation>
    <scope>NUCLEOTIDE SEQUENCE [LARGE SCALE GENOMIC DNA]</scope>
    <source>
        <strain evidence="1 2">MN12-7</strain>
    </source>
</reference>
<accession>R9GST5</accession>
<dbReference type="RefSeq" id="WP_016195123.1">
    <property type="nucleotide sequence ID" value="NZ_AQPN01000071.1"/>
</dbReference>